<proteinExistence type="predicted"/>
<organism evidence="1">
    <name type="scientific">Anguilla anguilla</name>
    <name type="common">European freshwater eel</name>
    <name type="synonym">Muraena anguilla</name>
    <dbReference type="NCBI Taxonomy" id="7936"/>
    <lineage>
        <taxon>Eukaryota</taxon>
        <taxon>Metazoa</taxon>
        <taxon>Chordata</taxon>
        <taxon>Craniata</taxon>
        <taxon>Vertebrata</taxon>
        <taxon>Euteleostomi</taxon>
        <taxon>Actinopterygii</taxon>
        <taxon>Neopterygii</taxon>
        <taxon>Teleostei</taxon>
        <taxon>Anguilliformes</taxon>
        <taxon>Anguillidae</taxon>
        <taxon>Anguilla</taxon>
    </lineage>
</organism>
<dbReference type="EMBL" id="GBXM01095165">
    <property type="protein sequence ID" value="JAH13412.1"/>
    <property type="molecule type" value="Transcribed_RNA"/>
</dbReference>
<dbReference type="AlphaFoldDB" id="A0A0E9QA64"/>
<accession>A0A0E9QA64</accession>
<reference evidence="1" key="1">
    <citation type="submission" date="2014-11" db="EMBL/GenBank/DDBJ databases">
        <authorList>
            <person name="Amaro Gonzalez C."/>
        </authorList>
    </citation>
    <scope>NUCLEOTIDE SEQUENCE</scope>
</reference>
<reference evidence="1" key="2">
    <citation type="journal article" date="2015" name="Fish Shellfish Immunol.">
        <title>Early steps in the European eel (Anguilla anguilla)-Vibrio vulnificus interaction in the gills: Role of the RtxA13 toxin.</title>
        <authorList>
            <person name="Callol A."/>
            <person name="Pajuelo D."/>
            <person name="Ebbesson L."/>
            <person name="Teles M."/>
            <person name="MacKenzie S."/>
            <person name="Amaro C."/>
        </authorList>
    </citation>
    <scope>NUCLEOTIDE SEQUENCE</scope>
</reference>
<sequence>MLDSMVQSSRPAANVENYYNSFEKPFCANGFHRAKLFCVRFSINP</sequence>
<name>A0A0E9QA64_ANGAN</name>
<evidence type="ECO:0000313" key="1">
    <source>
        <dbReference type="EMBL" id="JAH13412.1"/>
    </source>
</evidence>
<protein>
    <submittedName>
        <fullName evidence="1">Uncharacterized protein</fullName>
    </submittedName>
</protein>